<feature type="domain" description="GYF" evidence="3">
    <location>
        <begin position="13"/>
        <end position="55"/>
    </location>
</feature>
<feature type="transmembrane region" description="Helical" evidence="2">
    <location>
        <begin position="225"/>
        <end position="250"/>
    </location>
</feature>
<keyword evidence="5" id="KW-1185">Reference proteome</keyword>
<evidence type="ECO:0000313" key="4">
    <source>
        <dbReference type="EMBL" id="TWT32938.1"/>
    </source>
</evidence>
<sequence length="309" mass="31732">MAEEFYLKANENAPETGPFSSKKMRQLAAAGQITPETLVRRGESSWVHATSVRGLELPSGPPPTVAPSTAAPVSTAGEVPMGIPVETPDEVKSSIPTSLDDDHGISLPSRLPDPTGGTGEAQVKGVGEEPRAFDEDAPTPPSITAPPPPPPAAPAAVAVDPPKEEEPEISEMISVAPSDKSSGKGKKKKGKVRAARAPSSGSSSGGGLGGLFSFKTMIAPSVIKIVFYVGLTLILLGWLGGTAALLLIGMFSGQPLTAAIGVAATYFVVGGVISLLKILLLRIGAEVVIAYFQAVEDLAAIRERGAEKV</sequence>
<dbReference type="RefSeq" id="WP_186767639.1">
    <property type="nucleotide sequence ID" value="NZ_SJPF01000003.1"/>
</dbReference>
<keyword evidence="2" id="KW-0812">Transmembrane</keyword>
<accession>A0A5C5V329</accession>
<dbReference type="Pfam" id="PF14110">
    <property type="entry name" value="DUF4282"/>
    <property type="match status" value="1"/>
</dbReference>
<evidence type="ECO:0000256" key="2">
    <source>
        <dbReference type="SAM" id="Phobius"/>
    </source>
</evidence>
<dbReference type="Pfam" id="PF14237">
    <property type="entry name" value="GYF_2"/>
    <property type="match status" value="1"/>
</dbReference>
<feature type="compositionally biased region" description="Basic residues" evidence="1">
    <location>
        <begin position="183"/>
        <end position="194"/>
    </location>
</feature>
<feature type="region of interest" description="Disordered" evidence="1">
    <location>
        <begin position="53"/>
        <end position="205"/>
    </location>
</feature>
<gene>
    <name evidence="4" type="ORF">Enr8_27540</name>
</gene>
<name>A0A5C5V329_9BACT</name>
<dbReference type="Proteomes" id="UP000318878">
    <property type="component" value="Unassembled WGS sequence"/>
</dbReference>
<dbReference type="InterPro" id="IPR025640">
    <property type="entry name" value="GYF_2"/>
</dbReference>
<feature type="compositionally biased region" description="Pro residues" evidence="1">
    <location>
        <begin position="138"/>
        <end position="153"/>
    </location>
</feature>
<feature type="compositionally biased region" description="Low complexity" evidence="1">
    <location>
        <begin position="66"/>
        <end position="77"/>
    </location>
</feature>
<dbReference type="EMBL" id="SJPF01000003">
    <property type="protein sequence ID" value="TWT32938.1"/>
    <property type="molecule type" value="Genomic_DNA"/>
</dbReference>
<reference evidence="4 5" key="1">
    <citation type="submission" date="2019-02" db="EMBL/GenBank/DDBJ databases">
        <title>Deep-cultivation of Planctomycetes and their phenomic and genomic characterization uncovers novel biology.</title>
        <authorList>
            <person name="Wiegand S."/>
            <person name="Jogler M."/>
            <person name="Boedeker C."/>
            <person name="Pinto D."/>
            <person name="Vollmers J."/>
            <person name="Rivas-Marin E."/>
            <person name="Kohn T."/>
            <person name="Peeters S.H."/>
            <person name="Heuer A."/>
            <person name="Rast P."/>
            <person name="Oberbeckmann S."/>
            <person name="Bunk B."/>
            <person name="Jeske O."/>
            <person name="Meyerdierks A."/>
            <person name="Storesund J.E."/>
            <person name="Kallscheuer N."/>
            <person name="Luecker S."/>
            <person name="Lage O.M."/>
            <person name="Pohl T."/>
            <person name="Merkel B.J."/>
            <person name="Hornburger P."/>
            <person name="Mueller R.-W."/>
            <person name="Bruemmer F."/>
            <person name="Labrenz M."/>
            <person name="Spormann A.M."/>
            <person name="Op Den Camp H."/>
            <person name="Overmann J."/>
            <person name="Amann R."/>
            <person name="Jetten M.S.M."/>
            <person name="Mascher T."/>
            <person name="Medema M.H."/>
            <person name="Devos D.P."/>
            <person name="Kaster A.-K."/>
            <person name="Ovreas L."/>
            <person name="Rohde M."/>
            <person name="Galperin M.Y."/>
            <person name="Jogler C."/>
        </authorList>
    </citation>
    <scope>NUCLEOTIDE SEQUENCE [LARGE SCALE GENOMIC DNA]</scope>
    <source>
        <strain evidence="4 5">Enr8</strain>
    </source>
</reference>
<dbReference type="AlphaFoldDB" id="A0A5C5V329"/>
<comment type="caution">
    <text evidence="4">The sequence shown here is derived from an EMBL/GenBank/DDBJ whole genome shotgun (WGS) entry which is preliminary data.</text>
</comment>
<feature type="transmembrane region" description="Helical" evidence="2">
    <location>
        <begin position="256"/>
        <end position="276"/>
    </location>
</feature>
<keyword evidence="2" id="KW-1133">Transmembrane helix</keyword>
<protein>
    <recommendedName>
        <fullName evidence="3">GYF domain-containing protein</fullName>
    </recommendedName>
</protein>
<evidence type="ECO:0000259" key="3">
    <source>
        <dbReference type="Pfam" id="PF14237"/>
    </source>
</evidence>
<keyword evidence="2" id="KW-0472">Membrane</keyword>
<evidence type="ECO:0000256" key="1">
    <source>
        <dbReference type="SAM" id="MobiDB-lite"/>
    </source>
</evidence>
<organism evidence="4 5">
    <name type="scientific">Blastopirellula retiformator</name>
    <dbReference type="NCBI Taxonomy" id="2527970"/>
    <lineage>
        <taxon>Bacteria</taxon>
        <taxon>Pseudomonadati</taxon>
        <taxon>Planctomycetota</taxon>
        <taxon>Planctomycetia</taxon>
        <taxon>Pirellulales</taxon>
        <taxon>Pirellulaceae</taxon>
        <taxon>Blastopirellula</taxon>
    </lineage>
</organism>
<dbReference type="InterPro" id="IPR025557">
    <property type="entry name" value="DUF4282"/>
</dbReference>
<proteinExistence type="predicted"/>
<evidence type="ECO:0000313" key="5">
    <source>
        <dbReference type="Proteomes" id="UP000318878"/>
    </source>
</evidence>
<feature type="region of interest" description="Disordered" evidence="1">
    <location>
        <begin position="1"/>
        <end position="28"/>
    </location>
</feature>